<dbReference type="PANTHER" id="PTHR41930">
    <property type="entry name" value="UPF0200 PROTEIN MJ1399"/>
    <property type="match status" value="1"/>
</dbReference>
<dbReference type="InterPro" id="IPR027417">
    <property type="entry name" value="P-loop_NTPase"/>
</dbReference>
<gene>
    <name evidence="1" type="ORF">SDC9_148518</name>
</gene>
<reference evidence="1" key="1">
    <citation type="submission" date="2019-08" db="EMBL/GenBank/DDBJ databases">
        <authorList>
            <person name="Kucharzyk K."/>
            <person name="Murdoch R.W."/>
            <person name="Higgins S."/>
            <person name="Loffler F."/>
        </authorList>
    </citation>
    <scope>NUCLEOTIDE SEQUENCE</scope>
</reference>
<dbReference type="Gene3D" id="3.40.50.300">
    <property type="entry name" value="P-loop containing nucleotide triphosphate hydrolases"/>
    <property type="match status" value="1"/>
</dbReference>
<dbReference type="EMBL" id="VSSQ01047326">
    <property type="protein sequence ID" value="MPN01309.1"/>
    <property type="molecule type" value="Genomic_DNA"/>
</dbReference>
<comment type="caution">
    <text evidence="1">The sequence shown here is derived from an EMBL/GenBank/DDBJ whole genome shotgun (WGS) entry which is preliminary data.</text>
</comment>
<evidence type="ECO:0008006" key="2">
    <source>
        <dbReference type="Google" id="ProtNLM"/>
    </source>
</evidence>
<evidence type="ECO:0000313" key="1">
    <source>
        <dbReference type="EMBL" id="MPN01309.1"/>
    </source>
</evidence>
<name>A0A645EJJ8_9ZZZZ</name>
<dbReference type="SUPFAM" id="SSF52540">
    <property type="entry name" value="P-loop containing nucleoside triphosphate hydrolases"/>
    <property type="match status" value="1"/>
</dbReference>
<proteinExistence type="predicted"/>
<organism evidence="1">
    <name type="scientific">bioreactor metagenome</name>
    <dbReference type="NCBI Taxonomy" id="1076179"/>
    <lineage>
        <taxon>unclassified sequences</taxon>
        <taxon>metagenomes</taxon>
        <taxon>ecological metagenomes</taxon>
    </lineage>
</organism>
<dbReference type="AlphaFoldDB" id="A0A645EJJ8"/>
<protein>
    <recommendedName>
        <fullName evidence="2">Dephospho-CoA kinase</fullName>
    </recommendedName>
</protein>
<dbReference type="PANTHER" id="PTHR41930:SF1">
    <property type="entry name" value="DEPHOSPHO-COA KINASE"/>
    <property type="match status" value="1"/>
</dbReference>
<accession>A0A645EJJ8</accession>
<sequence length="181" mass="20708">MKFMIVALVGMCGAGKSVAAEAFQRAGWETVYFGGVTMNELLKQGLDKNETNEKLIREQLRREYGSAAFAILLRPIIKEKLLSSNIVLDGLYSWSEYKNLLDEFPEDIKLLAVVTDREKRYERLSVRSVRPLSPEEARKRDYSEIENLEKGGPIGFADVYITNNGSREEFDRKISEYIKTL</sequence>